<dbReference type="InterPro" id="IPR023271">
    <property type="entry name" value="Aquaporin-like"/>
</dbReference>
<feature type="transmembrane region" description="Helical" evidence="11">
    <location>
        <begin position="54"/>
        <end position="80"/>
    </location>
</feature>
<feature type="transmembrane region" description="Helical" evidence="11">
    <location>
        <begin position="218"/>
        <end position="237"/>
    </location>
</feature>
<dbReference type="InterPro" id="IPR000425">
    <property type="entry name" value="MIP"/>
</dbReference>
<evidence type="ECO:0000256" key="2">
    <source>
        <dbReference type="ARBA" id="ARBA00006175"/>
    </source>
</evidence>
<evidence type="ECO:0000256" key="6">
    <source>
        <dbReference type="ARBA" id="ARBA00022989"/>
    </source>
</evidence>
<sequence length="321" mass="35030">MLRRTSTTEKTSPKERDSQTISHEEHHVVQEQELIEPNWWWKYRQIIREAAAEFTGVMILIIFGTGVVCQVVLSSITAVAPSQKGSYISISFGWAVGTALGVWVSAGISGGHINPAVTLALATWRGFPWKKVPVYIFAQVMGGLVGAALVYANYIHAIDLFEGGRHIRTLNTASLFSTYALGYMTNVSCFFSEFLATAVLLIVVLATTDSHNSPPPPGLLPLVLFILILGMGTSLGMETGYAVNPARDLGPRLLTSMVGYGSQVYTFRSQYWLWCPVIATILGGQAGTLFYDIFLFNGPESRINHPDAAARRKLAVANEAV</sequence>
<keyword evidence="4 9" id="KW-0812">Transmembrane</keyword>
<evidence type="ECO:0000256" key="9">
    <source>
        <dbReference type="RuleBase" id="RU000477"/>
    </source>
</evidence>
<reference evidence="12" key="1">
    <citation type="submission" date="2023-03" db="EMBL/GenBank/DDBJ databases">
        <title>Massive genome expansion in bonnet fungi (Mycena s.s.) driven by repeated elements and novel gene families across ecological guilds.</title>
        <authorList>
            <consortium name="Lawrence Berkeley National Laboratory"/>
            <person name="Harder C.B."/>
            <person name="Miyauchi S."/>
            <person name="Viragh M."/>
            <person name="Kuo A."/>
            <person name="Thoen E."/>
            <person name="Andreopoulos B."/>
            <person name="Lu D."/>
            <person name="Skrede I."/>
            <person name="Drula E."/>
            <person name="Henrissat B."/>
            <person name="Morin E."/>
            <person name="Kohler A."/>
            <person name="Barry K."/>
            <person name="LaButti K."/>
            <person name="Morin E."/>
            <person name="Salamov A."/>
            <person name="Lipzen A."/>
            <person name="Mereny Z."/>
            <person name="Hegedus B."/>
            <person name="Baldrian P."/>
            <person name="Stursova M."/>
            <person name="Weitz H."/>
            <person name="Taylor A."/>
            <person name="Grigoriev I.V."/>
            <person name="Nagy L.G."/>
            <person name="Martin F."/>
            <person name="Kauserud H."/>
        </authorList>
    </citation>
    <scope>NUCLEOTIDE SEQUENCE</scope>
    <source>
        <strain evidence="12">CBHHK067</strain>
    </source>
</reference>
<dbReference type="AlphaFoldDB" id="A0AAD7DWW7"/>
<dbReference type="GO" id="GO:0005886">
    <property type="term" value="C:plasma membrane"/>
    <property type="evidence" value="ECO:0007669"/>
    <property type="project" value="TreeGrafter"/>
</dbReference>
<dbReference type="CDD" id="cd00333">
    <property type="entry name" value="MIP"/>
    <property type="match status" value="1"/>
</dbReference>
<evidence type="ECO:0000313" key="12">
    <source>
        <dbReference type="EMBL" id="KAJ7701742.1"/>
    </source>
</evidence>
<comment type="caution">
    <text evidence="12">The sequence shown here is derived from an EMBL/GenBank/DDBJ whole genome shotgun (WGS) entry which is preliminary data.</text>
</comment>
<evidence type="ECO:0000256" key="4">
    <source>
        <dbReference type="ARBA" id="ARBA00022692"/>
    </source>
</evidence>
<dbReference type="EMBL" id="JARKIE010000016">
    <property type="protein sequence ID" value="KAJ7701742.1"/>
    <property type="molecule type" value="Genomic_DNA"/>
</dbReference>
<organism evidence="12 13">
    <name type="scientific">Mycena rosella</name>
    <name type="common">Pink bonnet</name>
    <name type="synonym">Agaricus rosellus</name>
    <dbReference type="NCBI Taxonomy" id="1033263"/>
    <lineage>
        <taxon>Eukaryota</taxon>
        <taxon>Fungi</taxon>
        <taxon>Dikarya</taxon>
        <taxon>Basidiomycota</taxon>
        <taxon>Agaricomycotina</taxon>
        <taxon>Agaricomycetes</taxon>
        <taxon>Agaricomycetidae</taxon>
        <taxon>Agaricales</taxon>
        <taxon>Marasmiineae</taxon>
        <taxon>Mycenaceae</taxon>
        <taxon>Mycena</taxon>
    </lineage>
</organism>
<dbReference type="PANTHER" id="PTHR43829">
    <property type="entry name" value="AQUAPORIN OR AQUAGLYCEROPORIN RELATED"/>
    <property type="match status" value="1"/>
</dbReference>
<accession>A0AAD7DWW7</accession>
<dbReference type="GO" id="GO:0015254">
    <property type="term" value="F:glycerol channel activity"/>
    <property type="evidence" value="ECO:0007669"/>
    <property type="project" value="TreeGrafter"/>
</dbReference>
<keyword evidence="7 11" id="KW-0472">Membrane</keyword>
<feature type="transmembrane region" description="Helical" evidence="11">
    <location>
        <begin position="183"/>
        <end position="206"/>
    </location>
</feature>
<feature type="region of interest" description="Disordered" evidence="10">
    <location>
        <begin position="1"/>
        <end position="23"/>
    </location>
</feature>
<dbReference type="InterPro" id="IPR050363">
    <property type="entry name" value="MIP/Aquaporin"/>
</dbReference>
<protein>
    <submittedName>
        <fullName evidence="12">Aquaporin-like protein</fullName>
    </submittedName>
</protein>
<dbReference type="GO" id="GO:0015250">
    <property type="term" value="F:water channel activity"/>
    <property type="evidence" value="ECO:0007669"/>
    <property type="project" value="TreeGrafter"/>
</dbReference>
<evidence type="ECO:0000256" key="11">
    <source>
        <dbReference type="SAM" id="Phobius"/>
    </source>
</evidence>
<comment type="similarity">
    <text evidence="2 9">Belongs to the MIP/aquaporin (TC 1.A.8) family.</text>
</comment>
<proteinExistence type="inferred from homology"/>
<evidence type="ECO:0000256" key="8">
    <source>
        <dbReference type="ARBA" id="ARBA00034651"/>
    </source>
</evidence>
<feature type="compositionally biased region" description="Basic and acidic residues" evidence="10">
    <location>
        <begin position="11"/>
        <end position="23"/>
    </location>
</feature>
<keyword evidence="13" id="KW-1185">Reference proteome</keyword>
<dbReference type="Gene3D" id="1.20.1080.10">
    <property type="entry name" value="Glycerol uptake facilitator protein"/>
    <property type="match status" value="1"/>
</dbReference>
<evidence type="ECO:0000256" key="7">
    <source>
        <dbReference type="ARBA" id="ARBA00023136"/>
    </source>
</evidence>
<keyword evidence="3 9" id="KW-0813">Transport</keyword>
<feature type="transmembrane region" description="Helical" evidence="11">
    <location>
        <begin position="100"/>
        <end position="122"/>
    </location>
</feature>
<evidence type="ECO:0000256" key="5">
    <source>
        <dbReference type="ARBA" id="ARBA00022737"/>
    </source>
</evidence>
<keyword evidence="5" id="KW-0677">Repeat</keyword>
<comment type="subcellular location">
    <subcellularLocation>
        <location evidence="1">Membrane</location>
        <topology evidence="1">Multi-pass membrane protein</topology>
    </subcellularLocation>
</comment>
<dbReference type="PROSITE" id="PS00221">
    <property type="entry name" value="MIP"/>
    <property type="match status" value="1"/>
</dbReference>
<dbReference type="SUPFAM" id="SSF81338">
    <property type="entry name" value="Aquaporin-like"/>
    <property type="match status" value="1"/>
</dbReference>
<gene>
    <name evidence="12" type="ORF">B0H17DRAFT_1044517</name>
</gene>
<evidence type="ECO:0000313" key="13">
    <source>
        <dbReference type="Proteomes" id="UP001221757"/>
    </source>
</evidence>
<feature type="transmembrane region" description="Helical" evidence="11">
    <location>
        <begin position="134"/>
        <end position="155"/>
    </location>
</feature>
<name>A0AAD7DWW7_MYCRO</name>
<dbReference type="Pfam" id="PF00230">
    <property type="entry name" value="MIP"/>
    <property type="match status" value="1"/>
</dbReference>
<dbReference type="FunFam" id="1.20.1080.10:FF:000027">
    <property type="entry name" value="MIP aquaporin"/>
    <property type="match status" value="1"/>
</dbReference>
<comment type="catalytic activity">
    <reaction evidence="8">
        <text>H2O(in) = H2O(out)</text>
        <dbReference type="Rhea" id="RHEA:29667"/>
        <dbReference type="ChEBI" id="CHEBI:15377"/>
    </reaction>
</comment>
<dbReference type="Proteomes" id="UP001221757">
    <property type="component" value="Unassembled WGS sequence"/>
</dbReference>
<dbReference type="PANTHER" id="PTHR43829:SF9">
    <property type="entry name" value="AQUAPORIN-9"/>
    <property type="match status" value="1"/>
</dbReference>
<evidence type="ECO:0000256" key="1">
    <source>
        <dbReference type="ARBA" id="ARBA00004141"/>
    </source>
</evidence>
<dbReference type="PRINTS" id="PR00783">
    <property type="entry name" value="MINTRINSICP"/>
</dbReference>
<evidence type="ECO:0000256" key="10">
    <source>
        <dbReference type="SAM" id="MobiDB-lite"/>
    </source>
</evidence>
<dbReference type="InterPro" id="IPR022357">
    <property type="entry name" value="MIP_CS"/>
</dbReference>
<feature type="compositionally biased region" description="Polar residues" evidence="10">
    <location>
        <begin position="1"/>
        <end position="10"/>
    </location>
</feature>
<keyword evidence="6 11" id="KW-1133">Transmembrane helix</keyword>
<dbReference type="NCBIfam" id="TIGR00861">
    <property type="entry name" value="MIP"/>
    <property type="match status" value="1"/>
</dbReference>
<feature type="transmembrane region" description="Helical" evidence="11">
    <location>
        <begin position="271"/>
        <end position="294"/>
    </location>
</feature>
<evidence type="ECO:0000256" key="3">
    <source>
        <dbReference type="ARBA" id="ARBA00022448"/>
    </source>
</evidence>